<accession>A0A8H4NRW7</accession>
<dbReference type="AlphaFoldDB" id="A0A8H4NRW7"/>
<dbReference type="EMBL" id="JAADYS010003649">
    <property type="protein sequence ID" value="KAF4445425.1"/>
    <property type="molecule type" value="Genomic_DNA"/>
</dbReference>
<organism evidence="1 2">
    <name type="scientific">Fusarium albosuccineum</name>
    <dbReference type="NCBI Taxonomy" id="1237068"/>
    <lineage>
        <taxon>Eukaryota</taxon>
        <taxon>Fungi</taxon>
        <taxon>Dikarya</taxon>
        <taxon>Ascomycota</taxon>
        <taxon>Pezizomycotina</taxon>
        <taxon>Sordariomycetes</taxon>
        <taxon>Hypocreomycetidae</taxon>
        <taxon>Hypocreales</taxon>
        <taxon>Nectriaceae</taxon>
        <taxon>Fusarium</taxon>
        <taxon>Fusarium decemcellulare species complex</taxon>
    </lineage>
</organism>
<evidence type="ECO:0000313" key="1">
    <source>
        <dbReference type="EMBL" id="KAF4445425.1"/>
    </source>
</evidence>
<proteinExistence type="predicted"/>
<protein>
    <submittedName>
        <fullName evidence="1">Uncharacterized protein</fullName>
    </submittedName>
</protein>
<dbReference type="Proteomes" id="UP000554235">
    <property type="component" value="Unassembled WGS sequence"/>
</dbReference>
<name>A0A8H4NRW7_9HYPO</name>
<sequence>MDSSSVLTRPHRFACLIPHFDAASFANLALRKRSPSSYKTPSALVPAGVNRLGALEYSDSADLRLSVHSTDDCHSTMPRSVLNIVCYFSAASSMGQSACRSSGGPRSADVGLVARERCTCSLHSLPGAALHSNTLPLHSTYTGQRTNRTGDRGIAADEAGEEGVKWQGASLPAGLRLNASSATPCLQSRWPAIVNLLPHATKKPPLAHVTTSHLRLEQLVPNRPWGGQLASLRASSTFLQKPHDHNYWQVTSESLPSPSAFANLPRADRSFPGHSRVRLVDRYLRYTLRRLGQLPAAL</sequence>
<keyword evidence="2" id="KW-1185">Reference proteome</keyword>
<feature type="non-terminal residue" evidence="1">
    <location>
        <position position="1"/>
    </location>
</feature>
<evidence type="ECO:0000313" key="2">
    <source>
        <dbReference type="Proteomes" id="UP000554235"/>
    </source>
</evidence>
<reference evidence="1 2" key="1">
    <citation type="submission" date="2020-01" db="EMBL/GenBank/DDBJ databases">
        <title>Identification and distribution of gene clusters putatively required for synthesis of sphingolipid metabolism inhibitors in phylogenetically diverse species of the filamentous fungus Fusarium.</title>
        <authorList>
            <person name="Kim H.-S."/>
            <person name="Busman M."/>
            <person name="Brown D.W."/>
            <person name="Divon H."/>
            <person name="Uhlig S."/>
            <person name="Proctor R.H."/>
        </authorList>
    </citation>
    <scope>NUCLEOTIDE SEQUENCE [LARGE SCALE GENOMIC DNA]</scope>
    <source>
        <strain evidence="1 2">NRRL 20459</strain>
    </source>
</reference>
<gene>
    <name evidence="1" type="ORF">FALBO_17187</name>
</gene>
<comment type="caution">
    <text evidence="1">The sequence shown here is derived from an EMBL/GenBank/DDBJ whole genome shotgun (WGS) entry which is preliminary data.</text>
</comment>